<feature type="compositionally biased region" description="Basic and acidic residues" evidence="1">
    <location>
        <begin position="626"/>
        <end position="638"/>
    </location>
</feature>
<evidence type="ECO:0000313" key="3">
    <source>
        <dbReference type="Proteomes" id="UP000830671"/>
    </source>
</evidence>
<reference evidence="2" key="1">
    <citation type="journal article" date="2021" name="Mol. Plant Microbe Interact.">
        <title>Complete Genome Sequence of the Plant-Pathogenic Fungus Colletotrichum lupini.</title>
        <authorList>
            <person name="Baroncelli R."/>
            <person name="Pensec F."/>
            <person name="Da Lio D."/>
            <person name="Boufleur T."/>
            <person name="Vicente I."/>
            <person name="Sarrocco S."/>
            <person name="Picot A."/>
            <person name="Baraldi E."/>
            <person name="Sukno S."/>
            <person name="Thon M."/>
            <person name="Le Floch G."/>
        </authorList>
    </citation>
    <scope>NUCLEOTIDE SEQUENCE</scope>
    <source>
        <strain evidence="2">IMI 504893</strain>
    </source>
</reference>
<dbReference type="KEGG" id="clup:CLUP02_07141"/>
<feature type="region of interest" description="Disordered" evidence="1">
    <location>
        <begin position="209"/>
        <end position="229"/>
    </location>
</feature>
<evidence type="ECO:0000256" key="1">
    <source>
        <dbReference type="SAM" id="MobiDB-lite"/>
    </source>
</evidence>
<protein>
    <submittedName>
        <fullName evidence="2">Uncharacterized protein</fullName>
    </submittedName>
</protein>
<dbReference type="RefSeq" id="XP_049143280.1">
    <property type="nucleotide sequence ID" value="XM_049286137.1"/>
</dbReference>
<organism evidence="2 3">
    <name type="scientific">Colletotrichum lupini</name>
    <dbReference type="NCBI Taxonomy" id="145971"/>
    <lineage>
        <taxon>Eukaryota</taxon>
        <taxon>Fungi</taxon>
        <taxon>Dikarya</taxon>
        <taxon>Ascomycota</taxon>
        <taxon>Pezizomycotina</taxon>
        <taxon>Sordariomycetes</taxon>
        <taxon>Hypocreomycetidae</taxon>
        <taxon>Glomerellales</taxon>
        <taxon>Glomerellaceae</taxon>
        <taxon>Colletotrichum</taxon>
        <taxon>Colletotrichum acutatum species complex</taxon>
    </lineage>
</organism>
<dbReference type="Proteomes" id="UP000830671">
    <property type="component" value="Chromosome 4"/>
</dbReference>
<keyword evidence="3" id="KW-1185">Reference proteome</keyword>
<name>A0A9Q8SRC6_9PEZI</name>
<feature type="region of interest" description="Disordered" evidence="1">
    <location>
        <begin position="603"/>
        <end position="700"/>
    </location>
</feature>
<dbReference type="AlphaFoldDB" id="A0A9Q8SRC6"/>
<sequence length="782" mass="85692">MNTSSHPIVAFSYQLYILPANVPCSRPLRLQLHRAPPPDRLVRELSKTSGSMTMRSRCHPTPAYWLPRGWVAFPIFFCNICNLRDVASPLVRGTKYLGICTDEAPMYLLSRSWHDCHPYAPNDWAAPYLRLTRRIGATRYLAAPPVGSWCFEFQHYIVKTKQHHNARFDACSIALGYLEGHVKKGGGLSSKPARPGHITRTAIRPAASRAGTGGVIPGPSSADPPSGTGGAGAVAALARVSRFFSVKISSSDGSLADADNFLFHGHGIFQLRSMAFTSRTSSVPPTVDRLVSSPLPSRTRVCPPESGAFRVIPCVGTAPAALQLLETNSGPIQMGLLVAALATSVYYALANSVVGFPREDSARLIPKAFPAVTNLARDTHHSGSESCRLSFDSRSNPSRVVLLHSETVLNFRRASWNFDRPADEKDHEKRKQNYAKFVHAAGGMCCGFQKLHIASVADKAHLQSPREWLESRAELVIRQMRALCHQPPIPLIHPRAPAFSYGVLTAGRPVFLANGCLLEITMSRRVPTSNKATHGSLSLIFSIHTCSKPSRYRSSWAKNLGSKLRRIRRLSRCNSFWGLDRIAQVCDVKLACDTGLGILGKRRDASTTLPPFSQERPMSLSGLLGKETELQRGRERNAKTKQRRGSAPPYPLYPSGKLQLSNTKTHPRTPGEPAAALEERKVDSGGAAPAPSRPAKNRQVARHPLAARLTYQRFNSSHLQPTSYVHLGAAKTSAVQYHQLTSVSCDTEWRNAIKHAGEGFGKDPAPSIPQTCTGMMSWKAWL</sequence>
<dbReference type="GeneID" id="73341147"/>
<dbReference type="EMBL" id="CP019476">
    <property type="protein sequence ID" value="UQC81655.1"/>
    <property type="molecule type" value="Genomic_DNA"/>
</dbReference>
<gene>
    <name evidence="2" type="ORF">CLUP02_07141</name>
</gene>
<accession>A0A9Q8SRC6</accession>
<feature type="compositionally biased region" description="Low complexity" evidence="1">
    <location>
        <begin position="684"/>
        <end position="694"/>
    </location>
</feature>
<proteinExistence type="predicted"/>
<evidence type="ECO:0000313" key="2">
    <source>
        <dbReference type="EMBL" id="UQC81655.1"/>
    </source>
</evidence>